<dbReference type="EMBL" id="LWMN01000001">
    <property type="protein sequence ID" value="OAQ57193.1"/>
    <property type="molecule type" value="Genomic_DNA"/>
</dbReference>
<dbReference type="AlphaFoldDB" id="A0A179EWG9"/>
<accession>A0A179EWG9</accession>
<gene>
    <name evidence="2" type="ORF">A6E74_02155</name>
</gene>
<evidence type="ECO:0000313" key="2">
    <source>
        <dbReference type="EMBL" id="OAQ57193.1"/>
    </source>
</evidence>
<evidence type="ECO:0000256" key="1">
    <source>
        <dbReference type="SAM" id="Phobius"/>
    </source>
</evidence>
<evidence type="ECO:0000313" key="3">
    <source>
        <dbReference type="Proteomes" id="UP000078516"/>
    </source>
</evidence>
<dbReference type="RefSeq" id="WP_067481314.1">
    <property type="nucleotide sequence ID" value="NZ_JARQBF010000001.1"/>
</dbReference>
<keyword evidence="1" id="KW-0812">Transmembrane</keyword>
<comment type="caution">
    <text evidence="2">The sequence shown here is derived from an EMBL/GenBank/DDBJ whole genome shotgun (WGS) entry which is preliminary data.</text>
</comment>
<sequence>MNKGVKVIGIIGSLVILSISLTVALIYSLYQLPTFLENVRYFVVTSFYFQQYIFWIAIVFSILVAIFILFILFYPKTKTTFVLKREHGTLAVDKKAIEGLVRTKLQAEEFIHSPRIVVRATKNRIKIKVKGELKRTSSLIGQTDQLMKEIEAEVKRLLGVNEPVQVIVTYQQFQKAAKENKHSRVE</sequence>
<organism evidence="2 3">
    <name type="scientific">Enterococcus thailandicus</name>
    <dbReference type="NCBI Taxonomy" id="417368"/>
    <lineage>
        <taxon>Bacteria</taxon>
        <taxon>Bacillati</taxon>
        <taxon>Bacillota</taxon>
        <taxon>Bacilli</taxon>
        <taxon>Lactobacillales</taxon>
        <taxon>Enterococcaceae</taxon>
        <taxon>Enterococcus</taxon>
    </lineage>
</organism>
<protein>
    <recommendedName>
        <fullName evidence="4">Alkaline shock response membrane anchor protein AmaP</fullName>
    </recommendedName>
</protein>
<keyword evidence="3" id="KW-1185">Reference proteome</keyword>
<proteinExistence type="predicted"/>
<keyword evidence="1" id="KW-0472">Membrane</keyword>
<dbReference type="NCBIfam" id="NF033218">
    <property type="entry name" value="anchor_AmaP"/>
    <property type="match status" value="1"/>
</dbReference>
<dbReference type="Proteomes" id="UP000078516">
    <property type="component" value="Unassembled WGS sequence"/>
</dbReference>
<evidence type="ECO:0008006" key="4">
    <source>
        <dbReference type="Google" id="ProtNLM"/>
    </source>
</evidence>
<reference evidence="2 3" key="1">
    <citation type="submission" date="2016-04" db="EMBL/GenBank/DDBJ databases">
        <title>Draft genome of an Enterococcus thailandicus strain isolated from bovine feces.</title>
        <authorList>
            <person name="Beukers A.G."/>
            <person name="Zaheer R."/>
            <person name="Goji N."/>
            <person name="Cook S.R."/>
            <person name="Amoako K."/>
            <person name="Chaves A.V."/>
            <person name="Ward M.P."/>
            <person name="Mcallister T.A."/>
        </authorList>
    </citation>
    <scope>NUCLEOTIDE SEQUENCE [LARGE SCALE GENOMIC DNA]</scope>
    <source>
        <strain evidence="2 3">F0711D 46</strain>
    </source>
</reference>
<feature type="transmembrane region" description="Helical" evidence="1">
    <location>
        <begin position="52"/>
        <end position="74"/>
    </location>
</feature>
<name>A0A179EWG9_ENTTH</name>
<feature type="transmembrane region" description="Helical" evidence="1">
    <location>
        <begin position="7"/>
        <end position="32"/>
    </location>
</feature>
<keyword evidence="1" id="KW-1133">Transmembrane helix</keyword>